<reference evidence="1" key="1">
    <citation type="submission" date="2014-09" db="EMBL/GenBank/DDBJ databases">
        <authorList>
            <person name="Magalhaes I.L.F."/>
            <person name="Oliveira U."/>
            <person name="Santos F.R."/>
            <person name="Vidigal T.H.D.A."/>
            <person name="Brescovit A.D."/>
            <person name="Santos A.J."/>
        </authorList>
    </citation>
    <scope>NUCLEOTIDE SEQUENCE</scope>
    <source>
        <tissue evidence="1">Shoot tissue taken approximately 20 cm above the soil surface</tissue>
    </source>
</reference>
<dbReference type="AlphaFoldDB" id="A0A0A8ZKZ1"/>
<dbReference type="EMBL" id="GBRH01259532">
    <property type="protein sequence ID" value="JAD38363.1"/>
    <property type="molecule type" value="Transcribed_RNA"/>
</dbReference>
<evidence type="ECO:0000313" key="1">
    <source>
        <dbReference type="EMBL" id="JAD38363.1"/>
    </source>
</evidence>
<organism evidence="1">
    <name type="scientific">Arundo donax</name>
    <name type="common">Giant reed</name>
    <name type="synonym">Donax arundinaceus</name>
    <dbReference type="NCBI Taxonomy" id="35708"/>
    <lineage>
        <taxon>Eukaryota</taxon>
        <taxon>Viridiplantae</taxon>
        <taxon>Streptophyta</taxon>
        <taxon>Embryophyta</taxon>
        <taxon>Tracheophyta</taxon>
        <taxon>Spermatophyta</taxon>
        <taxon>Magnoliopsida</taxon>
        <taxon>Liliopsida</taxon>
        <taxon>Poales</taxon>
        <taxon>Poaceae</taxon>
        <taxon>PACMAD clade</taxon>
        <taxon>Arundinoideae</taxon>
        <taxon>Arundineae</taxon>
        <taxon>Arundo</taxon>
    </lineage>
</organism>
<accession>A0A0A8ZKZ1</accession>
<name>A0A0A8ZKZ1_ARUDO</name>
<reference evidence="1" key="2">
    <citation type="journal article" date="2015" name="Data Brief">
        <title>Shoot transcriptome of the giant reed, Arundo donax.</title>
        <authorList>
            <person name="Barrero R.A."/>
            <person name="Guerrero F.D."/>
            <person name="Moolhuijzen P."/>
            <person name="Goolsby J.A."/>
            <person name="Tidwell J."/>
            <person name="Bellgard S.E."/>
            <person name="Bellgard M.I."/>
        </authorList>
    </citation>
    <scope>NUCLEOTIDE SEQUENCE</scope>
    <source>
        <tissue evidence="1">Shoot tissue taken approximately 20 cm above the soil surface</tissue>
    </source>
</reference>
<protein>
    <submittedName>
        <fullName evidence="1">Uncharacterized protein</fullName>
    </submittedName>
</protein>
<proteinExistence type="predicted"/>
<sequence length="47" mass="4997">MSSTGAPKVIGAKEGVNEELEAAYDTMFQSHRLSQVITNITSATSQP</sequence>